<dbReference type="Pfam" id="PF00724">
    <property type="entry name" value="Oxidored_FMN"/>
    <property type="match status" value="1"/>
</dbReference>
<dbReference type="GO" id="GO:0016491">
    <property type="term" value="F:oxidoreductase activity"/>
    <property type="evidence" value="ECO:0007669"/>
    <property type="project" value="UniProtKB-KW"/>
</dbReference>
<accession>A0A3S0J665</accession>
<evidence type="ECO:0000313" key="5">
    <source>
        <dbReference type="Proteomes" id="UP000276349"/>
    </source>
</evidence>
<dbReference type="OrthoDB" id="9772736at2"/>
<dbReference type="EMBL" id="RXNR01000001">
    <property type="protein sequence ID" value="RTQ96490.1"/>
    <property type="molecule type" value="Genomic_DNA"/>
</dbReference>
<evidence type="ECO:0000256" key="2">
    <source>
        <dbReference type="ARBA" id="ARBA00023002"/>
    </source>
</evidence>
<name>A0A3S0J665_9BACI</name>
<proteinExistence type="predicted"/>
<feature type="domain" description="NADH:flavin oxidoreductase/NADH oxidase N-terminal" evidence="3">
    <location>
        <begin position="17"/>
        <end position="330"/>
    </location>
</feature>
<reference evidence="4 5" key="1">
    <citation type="submission" date="2018-12" db="EMBL/GenBank/DDBJ databases">
        <authorList>
            <person name="Yu L."/>
        </authorList>
    </citation>
    <scope>NUCLEOTIDE SEQUENCE [LARGE SCALE GENOMIC DNA]</scope>
    <source>
        <strain evidence="4 5">S5H2222</strain>
    </source>
</reference>
<sequence>MKLISKVDNDPRNISYKLRDITIPTRFFLAPINTGFSFNGEPQSELITFHNERSGKGIGISYVGNVSIEPQYVTNKNTSYFTESTSKWKELTSVISEAGSIPGIQIACRNSSIVPVKRMLNTKKEIYIQTVQEELKQLPKAELERIVSLFVHNAQFAYEVGFRVIQIHAAHGYFLSQMLNKELNVRDDEFGTNKLKMISMIINGIREILPSDLILDVRISLIDGLISEESELAYKNLLINQLVELDIDMISFSNGIYDVNKQLIYPLKNWGHGVFIKKIAPFAERYPHIIWNASGNIWDIDELDLEKQPQNLSFSIGRALIADPSFITKSLSGHKLSINHCERKNQCHYYSLGKENITCPIYEASRN</sequence>
<keyword evidence="1" id="KW-0285">Flavoprotein</keyword>
<dbReference type="Proteomes" id="UP000276349">
    <property type="component" value="Unassembled WGS sequence"/>
</dbReference>
<dbReference type="Gene3D" id="3.20.20.70">
    <property type="entry name" value="Aldolase class I"/>
    <property type="match status" value="1"/>
</dbReference>
<evidence type="ECO:0000256" key="1">
    <source>
        <dbReference type="ARBA" id="ARBA00022630"/>
    </source>
</evidence>
<dbReference type="GO" id="GO:0010181">
    <property type="term" value="F:FMN binding"/>
    <property type="evidence" value="ECO:0007669"/>
    <property type="project" value="InterPro"/>
</dbReference>
<protein>
    <recommendedName>
        <fullName evidence="3">NADH:flavin oxidoreductase/NADH oxidase N-terminal domain-containing protein</fullName>
    </recommendedName>
</protein>
<dbReference type="AlphaFoldDB" id="A0A3S0J665"/>
<keyword evidence="2" id="KW-0560">Oxidoreductase</keyword>
<dbReference type="PANTHER" id="PTHR43656:SF2">
    <property type="entry name" value="BINDING OXIDOREDUCTASE, PUTATIVE (AFU_ORTHOLOGUE AFUA_2G08260)-RELATED"/>
    <property type="match status" value="1"/>
</dbReference>
<keyword evidence="5" id="KW-1185">Reference proteome</keyword>
<dbReference type="InterPro" id="IPR001155">
    <property type="entry name" value="OxRdtase_FMN_N"/>
</dbReference>
<comment type="caution">
    <text evidence="4">The sequence shown here is derived from an EMBL/GenBank/DDBJ whole genome shotgun (WGS) entry which is preliminary data.</text>
</comment>
<organism evidence="4 5">
    <name type="scientific">Lysinibacillus telephonicus</name>
    <dbReference type="NCBI Taxonomy" id="1714840"/>
    <lineage>
        <taxon>Bacteria</taxon>
        <taxon>Bacillati</taxon>
        <taxon>Bacillota</taxon>
        <taxon>Bacilli</taxon>
        <taxon>Bacillales</taxon>
        <taxon>Bacillaceae</taxon>
        <taxon>Lysinibacillus</taxon>
    </lineage>
</organism>
<dbReference type="InterPro" id="IPR051799">
    <property type="entry name" value="NADH_flavin_oxidoreductase"/>
</dbReference>
<gene>
    <name evidence="4" type="ORF">EKG35_00120</name>
</gene>
<dbReference type="PANTHER" id="PTHR43656">
    <property type="entry name" value="BINDING OXIDOREDUCTASE, PUTATIVE (AFU_ORTHOLOGUE AFUA_2G08260)-RELATED"/>
    <property type="match status" value="1"/>
</dbReference>
<dbReference type="InterPro" id="IPR013785">
    <property type="entry name" value="Aldolase_TIM"/>
</dbReference>
<evidence type="ECO:0000313" key="4">
    <source>
        <dbReference type="EMBL" id="RTQ96490.1"/>
    </source>
</evidence>
<dbReference type="SUPFAM" id="SSF51395">
    <property type="entry name" value="FMN-linked oxidoreductases"/>
    <property type="match status" value="1"/>
</dbReference>
<evidence type="ECO:0000259" key="3">
    <source>
        <dbReference type="Pfam" id="PF00724"/>
    </source>
</evidence>